<dbReference type="Proteomes" id="UP001157502">
    <property type="component" value="Chromosome 27"/>
</dbReference>
<gene>
    <name evidence="1" type="ORF">DPEC_G00294070</name>
</gene>
<keyword evidence="2" id="KW-1185">Reference proteome</keyword>
<evidence type="ECO:0000313" key="2">
    <source>
        <dbReference type="Proteomes" id="UP001157502"/>
    </source>
</evidence>
<reference evidence="1" key="1">
    <citation type="submission" date="2021-05" db="EMBL/GenBank/DDBJ databases">
        <authorList>
            <person name="Pan Q."/>
            <person name="Jouanno E."/>
            <person name="Zahm M."/>
            <person name="Klopp C."/>
            <person name="Cabau C."/>
            <person name="Louis A."/>
            <person name="Berthelot C."/>
            <person name="Parey E."/>
            <person name="Roest Crollius H."/>
            <person name="Montfort J."/>
            <person name="Robinson-Rechavi M."/>
            <person name="Bouchez O."/>
            <person name="Lampietro C."/>
            <person name="Lopez Roques C."/>
            <person name="Donnadieu C."/>
            <person name="Postlethwait J."/>
            <person name="Bobe J."/>
            <person name="Dillon D."/>
            <person name="Chandos A."/>
            <person name="von Hippel F."/>
            <person name="Guiguen Y."/>
        </authorList>
    </citation>
    <scope>NUCLEOTIDE SEQUENCE</scope>
    <source>
        <strain evidence="1">YG-Jan2019</strain>
    </source>
</reference>
<protein>
    <submittedName>
        <fullName evidence="1">Uncharacterized protein</fullName>
    </submittedName>
</protein>
<evidence type="ECO:0000313" key="1">
    <source>
        <dbReference type="EMBL" id="KAJ7991131.1"/>
    </source>
</evidence>
<organism evidence="1 2">
    <name type="scientific">Dallia pectoralis</name>
    <name type="common">Alaska blackfish</name>
    <dbReference type="NCBI Taxonomy" id="75939"/>
    <lineage>
        <taxon>Eukaryota</taxon>
        <taxon>Metazoa</taxon>
        <taxon>Chordata</taxon>
        <taxon>Craniata</taxon>
        <taxon>Vertebrata</taxon>
        <taxon>Euteleostomi</taxon>
        <taxon>Actinopterygii</taxon>
        <taxon>Neopterygii</taxon>
        <taxon>Teleostei</taxon>
        <taxon>Protacanthopterygii</taxon>
        <taxon>Esociformes</taxon>
        <taxon>Umbridae</taxon>
        <taxon>Dallia</taxon>
    </lineage>
</organism>
<sequence length="148" mass="16745">MEVKSHMSKYLVLCVVSMLLALTMAGVKAGRKERCKYTLIIPSDYNNIPEEKSEGNGNIHTRSLSSWTWKATRMENRIPETIWEAECNSMYCVFPTNGTSSSQVVGRQNSVPIYQQILVFHTSASRKCYKASFLNIVVGCTCTKTRTY</sequence>
<accession>A0ACC2FID7</accession>
<proteinExistence type="predicted"/>
<dbReference type="EMBL" id="CM055754">
    <property type="protein sequence ID" value="KAJ7991131.1"/>
    <property type="molecule type" value="Genomic_DNA"/>
</dbReference>
<comment type="caution">
    <text evidence="1">The sequence shown here is derived from an EMBL/GenBank/DDBJ whole genome shotgun (WGS) entry which is preliminary data.</text>
</comment>
<name>A0ACC2FID7_DALPE</name>